<feature type="transmembrane region" description="Helical" evidence="1">
    <location>
        <begin position="12"/>
        <end position="32"/>
    </location>
</feature>
<dbReference type="Proteomes" id="UP001499974">
    <property type="component" value="Unassembled WGS sequence"/>
</dbReference>
<evidence type="ECO:0000313" key="2">
    <source>
        <dbReference type="EMBL" id="GAA4711231.1"/>
    </source>
</evidence>
<feature type="transmembrane region" description="Helical" evidence="1">
    <location>
        <begin position="68"/>
        <end position="95"/>
    </location>
</feature>
<sequence length="108" mass="10821">MTWRPGVLDVGVLCLVGFFGVILTLGAITSAVERDPTAVVWALGALVVVALTVVIWRNGRGAPLARLLGLGAVIAVLVMAGSLVVAALVGALLIADLLHGSRVTGGAA</sequence>
<dbReference type="RefSeq" id="WP_345522471.1">
    <property type="nucleotide sequence ID" value="NZ_BAABKM010000002.1"/>
</dbReference>
<evidence type="ECO:0000256" key="1">
    <source>
        <dbReference type="SAM" id="Phobius"/>
    </source>
</evidence>
<dbReference type="EMBL" id="BAABKM010000002">
    <property type="protein sequence ID" value="GAA4711231.1"/>
    <property type="molecule type" value="Genomic_DNA"/>
</dbReference>
<proteinExistence type="predicted"/>
<keyword evidence="1" id="KW-0472">Membrane</keyword>
<keyword evidence="1" id="KW-0812">Transmembrane</keyword>
<organism evidence="2 3">
    <name type="scientific">Nocardioides conyzicola</name>
    <dbReference type="NCBI Taxonomy" id="1651781"/>
    <lineage>
        <taxon>Bacteria</taxon>
        <taxon>Bacillati</taxon>
        <taxon>Actinomycetota</taxon>
        <taxon>Actinomycetes</taxon>
        <taxon>Propionibacteriales</taxon>
        <taxon>Nocardioidaceae</taxon>
        <taxon>Nocardioides</taxon>
    </lineage>
</organism>
<keyword evidence="3" id="KW-1185">Reference proteome</keyword>
<evidence type="ECO:0000313" key="3">
    <source>
        <dbReference type="Proteomes" id="UP001499974"/>
    </source>
</evidence>
<accession>A0ABP8XPM1</accession>
<gene>
    <name evidence="2" type="ORF">GCM10023349_32760</name>
</gene>
<feature type="transmembrane region" description="Helical" evidence="1">
    <location>
        <begin position="38"/>
        <end position="56"/>
    </location>
</feature>
<protein>
    <submittedName>
        <fullName evidence="2">Uncharacterized protein</fullName>
    </submittedName>
</protein>
<reference evidence="3" key="1">
    <citation type="journal article" date="2019" name="Int. J. Syst. Evol. Microbiol.">
        <title>The Global Catalogue of Microorganisms (GCM) 10K type strain sequencing project: providing services to taxonomists for standard genome sequencing and annotation.</title>
        <authorList>
            <consortium name="The Broad Institute Genomics Platform"/>
            <consortium name="The Broad Institute Genome Sequencing Center for Infectious Disease"/>
            <person name="Wu L."/>
            <person name="Ma J."/>
        </authorList>
    </citation>
    <scope>NUCLEOTIDE SEQUENCE [LARGE SCALE GENOMIC DNA]</scope>
    <source>
        <strain evidence="3">JCM 18531</strain>
    </source>
</reference>
<keyword evidence="1" id="KW-1133">Transmembrane helix</keyword>
<name>A0ABP8XPM1_9ACTN</name>
<comment type="caution">
    <text evidence="2">The sequence shown here is derived from an EMBL/GenBank/DDBJ whole genome shotgun (WGS) entry which is preliminary data.</text>
</comment>